<feature type="compositionally biased region" description="Gly residues" evidence="1">
    <location>
        <begin position="65"/>
        <end position="75"/>
    </location>
</feature>
<comment type="caution">
    <text evidence="2">The sequence shown here is derived from an EMBL/GenBank/DDBJ whole genome shotgun (WGS) entry which is preliminary data.</text>
</comment>
<name>A0A8S1IRX6_9CHLO</name>
<gene>
    <name evidence="2" type="ORF">OSTQU699_LOCUS1582</name>
</gene>
<feature type="non-terminal residue" evidence="2">
    <location>
        <position position="1"/>
    </location>
</feature>
<proteinExistence type="predicted"/>
<accession>A0A8S1IRX6</accession>
<reference evidence="2" key="1">
    <citation type="submission" date="2020-12" db="EMBL/GenBank/DDBJ databases">
        <authorList>
            <person name="Iha C."/>
        </authorList>
    </citation>
    <scope>NUCLEOTIDE SEQUENCE</scope>
</reference>
<keyword evidence="3" id="KW-1185">Reference proteome</keyword>
<organism evidence="2 3">
    <name type="scientific">Ostreobium quekettii</name>
    <dbReference type="NCBI Taxonomy" id="121088"/>
    <lineage>
        <taxon>Eukaryota</taxon>
        <taxon>Viridiplantae</taxon>
        <taxon>Chlorophyta</taxon>
        <taxon>core chlorophytes</taxon>
        <taxon>Ulvophyceae</taxon>
        <taxon>TCBD clade</taxon>
        <taxon>Bryopsidales</taxon>
        <taxon>Ostreobineae</taxon>
        <taxon>Ostreobiaceae</taxon>
        <taxon>Ostreobium</taxon>
    </lineage>
</organism>
<dbReference type="AlphaFoldDB" id="A0A8S1IRX6"/>
<feature type="region of interest" description="Disordered" evidence="1">
    <location>
        <begin position="1"/>
        <end position="75"/>
    </location>
</feature>
<evidence type="ECO:0000313" key="3">
    <source>
        <dbReference type="Proteomes" id="UP000708148"/>
    </source>
</evidence>
<dbReference type="EMBL" id="CAJHUC010000446">
    <property type="protein sequence ID" value="CAD7696221.1"/>
    <property type="molecule type" value="Genomic_DNA"/>
</dbReference>
<sequence length="75" mass="7450">ASPRNFIKAGSPSSDEDNSSVVPESRGDEMGADSTAPASAHPPEIQQDAAPQPPSGFYPPIDLAGGAGGGGDDSR</sequence>
<evidence type="ECO:0000313" key="2">
    <source>
        <dbReference type="EMBL" id="CAD7696221.1"/>
    </source>
</evidence>
<protein>
    <submittedName>
        <fullName evidence="2">Uncharacterized protein</fullName>
    </submittedName>
</protein>
<dbReference type="Proteomes" id="UP000708148">
    <property type="component" value="Unassembled WGS sequence"/>
</dbReference>
<evidence type="ECO:0000256" key="1">
    <source>
        <dbReference type="SAM" id="MobiDB-lite"/>
    </source>
</evidence>